<dbReference type="GO" id="GO:0006281">
    <property type="term" value="P:DNA repair"/>
    <property type="evidence" value="ECO:0007669"/>
    <property type="project" value="TreeGrafter"/>
</dbReference>
<dbReference type="Ensembl" id="ENSGMOT00000075156.1">
    <property type="protein sequence ID" value="ENSGMOP00000031097.1"/>
    <property type="gene ID" value="ENSGMOG00000010034.2"/>
</dbReference>
<keyword evidence="13" id="KW-1185">Reference proteome</keyword>
<dbReference type="GO" id="GO:0031297">
    <property type="term" value="P:replication fork processing"/>
    <property type="evidence" value="ECO:0007669"/>
    <property type="project" value="TreeGrafter"/>
</dbReference>
<evidence type="ECO:0000313" key="13">
    <source>
        <dbReference type="Proteomes" id="UP000694546"/>
    </source>
</evidence>
<proteinExistence type="inferred from homology"/>
<evidence type="ECO:0000313" key="12">
    <source>
        <dbReference type="Ensembl" id="ENSGMOP00000031097.1"/>
    </source>
</evidence>
<evidence type="ECO:0000259" key="11">
    <source>
        <dbReference type="PROSITE" id="PS51467"/>
    </source>
</evidence>
<dbReference type="PANTHER" id="PTHR45766:SF6">
    <property type="entry name" value="SWI_SNF-RELATED MATRIX-ASSOCIATED ACTIN-DEPENDENT REGULATOR OF CHROMATIN SUBFAMILY A-LIKE PROTEIN 1"/>
    <property type="match status" value="1"/>
</dbReference>
<evidence type="ECO:0000256" key="3">
    <source>
        <dbReference type="ARBA" id="ARBA00022801"/>
    </source>
</evidence>
<organism evidence="12 13">
    <name type="scientific">Gadus morhua</name>
    <name type="common">Atlantic cod</name>
    <dbReference type="NCBI Taxonomy" id="8049"/>
    <lineage>
        <taxon>Eukaryota</taxon>
        <taxon>Metazoa</taxon>
        <taxon>Chordata</taxon>
        <taxon>Craniata</taxon>
        <taxon>Vertebrata</taxon>
        <taxon>Euteleostomi</taxon>
        <taxon>Actinopterygii</taxon>
        <taxon>Neopterygii</taxon>
        <taxon>Teleostei</taxon>
        <taxon>Neoteleostei</taxon>
        <taxon>Acanthomorphata</taxon>
        <taxon>Zeiogadaria</taxon>
        <taxon>Gadariae</taxon>
        <taxon>Gadiformes</taxon>
        <taxon>Gadoidei</taxon>
        <taxon>Gadidae</taxon>
        <taxon>Gadus</taxon>
    </lineage>
</organism>
<dbReference type="Proteomes" id="UP000694546">
    <property type="component" value="Chromosome 20"/>
</dbReference>
<sequence>MTTKLTLEQQRKIEDNRKKALEIRARRLGHVNPASPKSSEQVSSINQSAQCAPTASPASRLGPQHHPFIPPFKKDSNLGTKSISGKPSDNKPSISPSSSGGVVGSFYKPVAQSNPSPQAPPSLKSSSMTAGPPSTKPFVSTRGKCVSHSKDRFRVEVGYHAELIAVFKSIQSKTYDPATKMWNFSQEDYRQLMQDAGALTSVFLRPLEGMEALDMMVSPGRVPHDTVALGPLLKLCSGWQRPGAAVQGQCVLVSPARFEVDVGYHADVIAAFKQTPSRCYDMNTRKWNFALEDYRRLMEQLGAIASAEVEPLPRGVVQAFRARFDGTLVRPLGVPEADLSAVDPSLTSSLMPFQREGVNFAVFKEGRLLLADDMGLGKTVQAICIAAYYRKEWPLLVVAPSSVRFTWAEAFRRWLPLLEADSINVVVKAKDELRGGLVTIVSYDLLSRMDKQQQAAKPFHVLIMDESHFLKNMKTARCKAALPLLKAARRVILLSGTPAMSRPSELYTQVLAVRPTLFPRFHEFGLRYCNAKQLTWGWDYSGSSHLGELRLLLQESLMLRRLKTEVMSQLPAKQRPWGRRPGSWPSSSQTQVSHLLTREYIMDLLECGREKFLVFAHHKTVLDSITEELRKKSVPFIRIDGSTSSAERHQRCELFQHGMGSCVAVLSITAANMGITLHAANLVVFAELFWNPGVLIQAEDRVHRIGQTSNVDIHYLVAKGTADDHLWPMIQEKMNVLEKVGLSESNLSDKALSTSVLLKQFNCFSSELVRQRFIPGIFGKLASFLEGSSHKNHSFLFHRCC</sequence>
<keyword evidence="4" id="KW-0539">Nucleus</keyword>
<accession>A0A8C5AG36</accession>
<dbReference type="InterPro" id="IPR000330">
    <property type="entry name" value="SNF2_N"/>
</dbReference>
<dbReference type="InterPro" id="IPR038718">
    <property type="entry name" value="SNF2-like_sf"/>
</dbReference>
<dbReference type="GO" id="GO:0005524">
    <property type="term" value="F:ATP binding"/>
    <property type="evidence" value="ECO:0007669"/>
    <property type="project" value="InterPro"/>
</dbReference>
<evidence type="ECO:0000256" key="8">
    <source>
        <dbReference type="SAM" id="MobiDB-lite"/>
    </source>
</evidence>
<dbReference type="CDD" id="cd18010">
    <property type="entry name" value="DEXHc_HARP_SMARCAL1"/>
    <property type="match status" value="1"/>
</dbReference>
<dbReference type="GO" id="GO:0043596">
    <property type="term" value="C:nuclear replication fork"/>
    <property type="evidence" value="ECO:0007669"/>
    <property type="project" value="TreeGrafter"/>
</dbReference>
<dbReference type="AlphaFoldDB" id="A0A8C5AG36"/>
<feature type="compositionally biased region" description="Polar residues" evidence="8">
    <location>
        <begin position="77"/>
        <end position="91"/>
    </location>
</feature>
<evidence type="ECO:0000259" key="9">
    <source>
        <dbReference type="PROSITE" id="PS51192"/>
    </source>
</evidence>
<gene>
    <name evidence="12" type="primary">smarcal1</name>
</gene>
<dbReference type="InterPro" id="IPR014001">
    <property type="entry name" value="Helicase_ATP-bd"/>
</dbReference>
<dbReference type="PROSITE" id="PS51467">
    <property type="entry name" value="HARP"/>
    <property type="match status" value="2"/>
</dbReference>
<dbReference type="Pfam" id="PF07443">
    <property type="entry name" value="HARP"/>
    <property type="match status" value="2"/>
</dbReference>
<dbReference type="PANTHER" id="PTHR45766">
    <property type="entry name" value="DNA ANNEALING HELICASE AND ENDONUCLEASE ZRANB3 FAMILY MEMBER"/>
    <property type="match status" value="1"/>
</dbReference>
<dbReference type="InterPro" id="IPR010003">
    <property type="entry name" value="HARP_dom"/>
</dbReference>
<reference evidence="12" key="1">
    <citation type="submission" date="2025-08" db="UniProtKB">
        <authorList>
            <consortium name="Ensembl"/>
        </authorList>
    </citation>
    <scope>IDENTIFICATION</scope>
</reference>
<feature type="domain" description="HARP" evidence="11">
    <location>
        <begin position="135"/>
        <end position="208"/>
    </location>
</feature>
<feature type="region of interest" description="Disordered" evidence="8">
    <location>
        <begin position="24"/>
        <end position="143"/>
    </location>
</feature>
<keyword evidence="3" id="KW-0378">Hydrolase</keyword>
<dbReference type="Gene3D" id="3.40.50.10810">
    <property type="entry name" value="Tandem AAA-ATPase domain"/>
    <property type="match status" value="1"/>
</dbReference>
<dbReference type="SUPFAM" id="SSF52540">
    <property type="entry name" value="P-loop containing nucleoside triphosphate hydrolases"/>
    <property type="match status" value="2"/>
</dbReference>
<comment type="subcellular location">
    <subcellularLocation>
        <location evidence="1">Nucleus</location>
    </subcellularLocation>
</comment>
<dbReference type="SMART" id="SM00487">
    <property type="entry name" value="DEXDc"/>
    <property type="match status" value="1"/>
</dbReference>
<dbReference type="Pfam" id="PF00271">
    <property type="entry name" value="Helicase_C"/>
    <property type="match status" value="1"/>
</dbReference>
<dbReference type="InterPro" id="IPR049730">
    <property type="entry name" value="SNF2/RAD54-like_C"/>
</dbReference>
<feature type="domain" description="Helicase C-terminal" evidence="10">
    <location>
        <begin position="600"/>
        <end position="753"/>
    </location>
</feature>
<evidence type="ECO:0000256" key="7">
    <source>
        <dbReference type="PROSITE-ProRule" id="PRU00800"/>
    </source>
</evidence>
<evidence type="ECO:0000256" key="5">
    <source>
        <dbReference type="ARBA" id="ARBA00029621"/>
    </source>
</evidence>
<dbReference type="PROSITE" id="PS51192">
    <property type="entry name" value="HELICASE_ATP_BIND_1"/>
    <property type="match status" value="1"/>
</dbReference>
<evidence type="ECO:0000256" key="4">
    <source>
        <dbReference type="ARBA" id="ARBA00023242"/>
    </source>
</evidence>
<name>A0A8C5AG36_GADMO</name>
<evidence type="ECO:0000256" key="6">
    <source>
        <dbReference type="ARBA" id="ARBA00031896"/>
    </source>
</evidence>
<feature type="compositionally biased region" description="Polar residues" evidence="8">
    <location>
        <begin position="35"/>
        <end position="57"/>
    </location>
</feature>
<dbReference type="Pfam" id="PF00176">
    <property type="entry name" value="SNF2-rel_dom"/>
    <property type="match status" value="1"/>
</dbReference>
<feature type="domain" description="HARP" evidence="11">
    <location>
        <begin position="242"/>
        <end position="313"/>
    </location>
</feature>
<dbReference type="SMART" id="SM00490">
    <property type="entry name" value="HELICc"/>
    <property type="match status" value="1"/>
</dbReference>
<comment type="similarity">
    <text evidence="7">Belongs to the SNF2/RAD54 helicase family. SMARCAL1 subfamily.</text>
</comment>
<dbReference type="FunFam" id="3.40.50.10810:FF:000026">
    <property type="entry name" value="SWI/SNF related, matrix associated, actin dependent regulator of chromatin, subfamily a-like 1"/>
    <property type="match status" value="1"/>
</dbReference>
<protein>
    <recommendedName>
        <fullName evidence="2">SWI/SNF-related matrix-associated actin-dependent regulator of chromatin subfamily A-like protein 1</fullName>
    </recommendedName>
    <alternativeName>
        <fullName evidence="6">HepA-related protein</fullName>
    </alternativeName>
    <alternativeName>
        <fullName evidence="5">Sucrose nonfermenting protein 2-like 1</fullName>
    </alternativeName>
</protein>
<evidence type="ECO:0000256" key="1">
    <source>
        <dbReference type="ARBA" id="ARBA00004123"/>
    </source>
</evidence>
<dbReference type="PROSITE" id="PS51194">
    <property type="entry name" value="HELICASE_CTER"/>
    <property type="match status" value="1"/>
</dbReference>
<dbReference type="Gene3D" id="3.40.50.300">
    <property type="entry name" value="P-loop containing nucleotide triphosphate hydrolases"/>
    <property type="match status" value="1"/>
</dbReference>
<reference evidence="12" key="2">
    <citation type="submission" date="2025-09" db="UniProtKB">
        <authorList>
            <consortium name="Ensembl"/>
        </authorList>
    </citation>
    <scope>IDENTIFICATION</scope>
</reference>
<dbReference type="InterPro" id="IPR001650">
    <property type="entry name" value="Helicase_C-like"/>
</dbReference>
<dbReference type="CDD" id="cd18793">
    <property type="entry name" value="SF2_C_SNF"/>
    <property type="match status" value="1"/>
</dbReference>
<dbReference type="GO" id="GO:0016787">
    <property type="term" value="F:hydrolase activity"/>
    <property type="evidence" value="ECO:0007669"/>
    <property type="project" value="UniProtKB-KW"/>
</dbReference>
<dbReference type="InterPro" id="IPR027417">
    <property type="entry name" value="P-loop_NTPase"/>
</dbReference>
<evidence type="ECO:0000256" key="2">
    <source>
        <dbReference type="ARBA" id="ARBA00020162"/>
    </source>
</evidence>
<feature type="domain" description="Helicase ATP-binding" evidence="9">
    <location>
        <begin position="359"/>
        <end position="516"/>
    </location>
</feature>
<dbReference type="GeneTree" id="ENSGT00940000157608"/>
<evidence type="ECO:0000259" key="10">
    <source>
        <dbReference type="PROSITE" id="PS51194"/>
    </source>
</evidence>